<comment type="similarity">
    <text evidence="1">Belongs to the sel-1 family.</text>
</comment>
<evidence type="ECO:0000313" key="4">
    <source>
        <dbReference type="Proteomes" id="UP000789508"/>
    </source>
</evidence>
<dbReference type="PANTHER" id="PTHR11102">
    <property type="entry name" value="SEL-1-LIKE PROTEIN"/>
    <property type="match status" value="1"/>
</dbReference>
<dbReference type="SMART" id="SM00671">
    <property type="entry name" value="SEL1"/>
    <property type="match status" value="3"/>
</dbReference>
<dbReference type="Proteomes" id="UP000789508">
    <property type="component" value="Unassembled WGS sequence"/>
</dbReference>
<protein>
    <submittedName>
        <fullName evidence="3">5699_t:CDS:1</fullName>
    </submittedName>
</protein>
<dbReference type="InterPro" id="IPR006597">
    <property type="entry name" value="Sel1-like"/>
</dbReference>
<evidence type="ECO:0000256" key="2">
    <source>
        <dbReference type="SAM" id="Phobius"/>
    </source>
</evidence>
<dbReference type="InterPro" id="IPR050767">
    <property type="entry name" value="Sel1_AlgK"/>
</dbReference>
<dbReference type="Gene3D" id="1.25.40.10">
    <property type="entry name" value="Tetratricopeptide repeat domain"/>
    <property type="match status" value="1"/>
</dbReference>
<keyword evidence="2" id="KW-0472">Membrane</keyword>
<comment type="caution">
    <text evidence="3">The sequence shown here is derived from an EMBL/GenBank/DDBJ whole genome shotgun (WGS) entry which is preliminary data.</text>
</comment>
<dbReference type="Pfam" id="PF08238">
    <property type="entry name" value="Sel1"/>
    <property type="match status" value="3"/>
</dbReference>
<dbReference type="EMBL" id="CAJVPS010000340">
    <property type="protein sequence ID" value="CAG8478614.1"/>
    <property type="molecule type" value="Genomic_DNA"/>
</dbReference>
<keyword evidence="2" id="KW-1133">Transmembrane helix</keyword>
<evidence type="ECO:0000313" key="3">
    <source>
        <dbReference type="EMBL" id="CAG8478614.1"/>
    </source>
</evidence>
<dbReference type="OrthoDB" id="2384430at2759"/>
<accession>A0A9N8WCF5</accession>
<dbReference type="PANTHER" id="PTHR11102:SF160">
    <property type="entry name" value="ERAD-ASSOCIATED E3 UBIQUITIN-PROTEIN LIGASE COMPONENT HRD3"/>
    <property type="match status" value="1"/>
</dbReference>
<dbReference type="AlphaFoldDB" id="A0A9N8WCF5"/>
<name>A0A9N8WCF5_9GLOM</name>
<gene>
    <name evidence="3" type="ORF">ALEPTO_LOCUS2371</name>
</gene>
<keyword evidence="4" id="KW-1185">Reference proteome</keyword>
<evidence type="ECO:0000256" key="1">
    <source>
        <dbReference type="ARBA" id="ARBA00038101"/>
    </source>
</evidence>
<dbReference type="InterPro" id="IPR011990">
    <property type="entry name" value="TPR-like_helical_dom_sf"/>
</dbReference>
<reference evidence="3" key="1">
    <citation type="submission" date="2021-06" db="EMBL/GenBank/DDBJ databases">
        <authorList>
            <person name="Kallberg Y."/>
            <person name="Tangrot J."/>
            <person name="Rosling A."/>
        </authorList>
    </citation>
    <scope>NUCLEOTIDE SEQUENCE</scope>
    <source>
        <strain evidence="3">FL130A</strain>
    </source>
</reference>
<keyword evidence="2" id="KW-0812">Transmembrane</keyword>
<organism evidence="3 4">
    <name type="scientific">Ambispora leptoticha</name>
    <dbReference type="NCBI Taxonomy" id="144679"/>
    <lineage>
        <taxon>Eukaryota</taxon>
        <taxon>Fungi</taxon>
        <taxon>Fungi incertae sedis</taxon>
        <taxon>Mucoromycota</taxon>
        <taxon>Glomeromycotina</taxon>
        <taxon>Glomeromycetes</taxon>
        <taxon>Archaeosporales</taxon>
        <taxon>Ambisporaceae</taxon>
        <taxon>Ambispora</taxon>
    </lineage>
</organism>
<sequence length="171" mass="19809">MIKANDSEKPARWLCLLGFFYLFGIGVDMNYQIAFTIFNNAVEGDDDGYAKLFIGHCYQCGFGIAKDTKLQESWLKKSAENRNPRGQQDLAQFYMYFDKSKNRFWLAFYWFREAALAGNESSQQILAAFFEFGDACNKDIFTAIKLNRRCIKRNDLAPYAMFGLNRIFSPL</sequence>
<feature type="transmembrane region" description="Helical" evidence="2">
    <location>
        <begin position="12"/>
        <end position="31"/>
    </location>
</feature>
<dbReference type="SUPFAM" id="SSF81901">
    <property type="entry name" value="HCP-like"/>
    <property type="match status" value="1"/>
</dbReference>
<proteinExistence type="inferred from homology"/>